<accession>A0A0C2SZZ3</accession>
<dbReference type="Proteomes" id="UP000054549">
    <property type="component" value="Unassembled WGS sequence"/>
</dbReference>
<sequence length="67" mass="7259">MTSAAGTLRCFSCTLQPHQYLITLRSKTIHSPLFAKPSHKQTSPIGASDRAKKFWSSTLAQGLGAAR</sequence>
<dbReference type="AlphaFoldDB" id="A0A0C2SZZ3"/>
<dbReference type="EMBL" id="KN818310">
    <property type="protein sequence ID" value="KIL59734.1"/>
    <property type="molecule type" value="Genomic_DNA"/>
</dbReference>
<keyword evidence="2" id="KW-1185">Reference proteome</keyword>
<evidence type="ECO:0000313" key="1">
    <source>
        <dbReference type="EMBL" id="KIL59734.1"/>
    </source>
</evidence>
<organism evidence="1 2">
    <name type="scientific">Amanita muscaria (strain Koide BX008)</name>
    <dbReference type="NCBI Taxonomy" id="946122"/>
    <lineage>
        <taxon>Eukaryota</taxon>
        <taxon>Fungi</taxon>
        <taxon>Dikarya</taxon>
        <taxon>Basidiomycota</taxon>
        <taxon>Agaricomycotina</taxon>
        <taxon>Agaricomycetes</taxon>
        <taxon>Agaricomycetidae</taxon>
        <taxon>Agaricales</taxon>
        <taxon>Pluteineae</taxon>
        <taxon>Amanitaceae</taxon>
        <taxon>Amanita</taxon>
    </lineage>
</organism>
<dbReference type="InParanoid" id="A0A0C2SZZ3"/>
<gene>
    <name evidence="1" type="ORF">M378DRAFT_168872</name>
</gene>
<proteinExistence type="predicted"/>
<dbReference type="HOGENOM" id="CLU_2811858_0_0_1"/>
<evidence type="ECO:0000313" key="2">
    <source>
        <dbReference type="Proteomes" id="UP000054549"/>
    </source>
</evidence>
<protein>
    <submittedName>
        <fullName evidence="1">Uncharacterized protein</fullName>
    </submittedName>
</protein>
<reference evidence="1 2" key="1">
    <citation type="submission" date="2014-04" db="EMBL/GenBank/DDBJ databases">
        <title>Evolutionary Origins and Diversification of the Mycorrhizal Mutualists.</title>
        <authorList>
            <consortium name="DOE Joint Genome Institute"/>
            <consortium name="Mycorrhizal Genomics Consortium"/>
            <person name="Kohler A."/>
            <person name="Kuo A."/>
            <person name="Nagy L.G."/>
            <person name="Floudas D."/>
            <person name="Copeland A."/>
            <person name="Barry K.W."/>
            <person name="Cichocki N."/>
            <person name="Veneault-Fourrey C."/>
            <person name="LaButti K."/>
            <person name="Lindquist E.A."/>
            <person name="Lipzen A."/>
            <person name="Lundell T."/>
            <person name="Morin E."/>
            <person name="Murat C."/>
            <person name="Riley R."/>
            <person name="Ohm R."/>
            <person name="Sun H."/>
            <person name="Tunlid A."/>
            <person name="Henrissat B."/>
            <person name="Grigoriev I.V."/>
            <person name="Hibbett D.S."/>
            <person name="Martin F."/>
        </authorList>
    </citation>
    <scope>NUCLEOTIDE SEQUENCE [LARGE SCALE GENOMIC DNA]</scope>
    <source>
        <strain evidence="1 2">Koide BX008</strain>
    </source>
</reference>
<name>A0A0C2SZZ3_AMAMK</name>